<feature type="domain" description="DUF11" evidence="7">
    <location>
        <begin position="2069"/>
        <end position="2174"/>
    </location>
</feature>
<evidence type="ECO:0000313" key="10">
    <source>
        <dbReference type="Proteomes" id="UP000003553"/>
    </source>
</evidence>
<dbReference type="InterPro" id="IPR047589">
    <property type="entry name" value="DUF11_rpt"/>
</dbReference>
<feature type="domain" description="DUF11" evidence="7">
    <location>
        <begin position="1579"/>
        <end position="1683"/>
    </location>
</feature>
<feature type="domain" description="SD-repeat containing protein B" evidence="8">
    <location>
        <begin position="1805"/>
        <end position="1918"/>
    </location>
</feature>
<dbReference type="GO" id="GO:0005576">
    <property type="term" value="C:extracellular region"/>
    <property type="evidence" value="ECO:0007669"/>
    <property type="project" value="UniProtKB-SubCell"/>
</dbReference>
<dbReference type="InterPro" id="IPR001434">
    <property type="entry name" value="OmcB-like_DUF11"/>
</dbReference>
<evidence type="ECO:0000259" key="7">
    <source>
        <dbReference type="Pfam" id="PF01345"/>
    </source>
</evidence>
<evidence type="ECO:0000256" key="2">
    <source>
        <dbReference type="ARBA" id="ARBA00022525"/>
    </source>
</evidence>
<feature type="domain" description="SD-repeat containing protein B" evidence="8">
    <location>
        <begin position="1925"/>
        <end position="2020"/>
    </location>
</feature>
<dbReference type="RefSeq" id="WP_003791050.1">
    <property type="nucleotide sequence ID" value="NZ_DS264586.1"/>
</dbReference>
<feature type="region of interest" description="Disordered" evidence="4">
    <location>
        <begin position="1883"/>
        <end position="1904"/>
    </location>
</feature>
<feature type="domain" description="DUF11" evidence="7">
    <location>
        <begin position="307"/>
        <end position="384"/>
    </location>
</feature>
<accession>A7BAA3</accession>
<dbReference type="Pfam" id="PF01345">
    <property type="entry name" value="DUF11"/>
    <property type="match status" value="4"/>
</dbReference>
<dbReference type="eggNOG" id="COG4932">
    <property type="taxonomic scope" value="Bacteria"/>
</dbReference>
<comment type="caution">
    <text evidence="9">The sequence shown here is derived from an EMBL/GenBank/DDBJ whole genome shotgun (WGS) entry which is preliminary data.</text>
</comment>
<reference evidence="9" key="1">
    <citation type="submission" date="2007-04" db="EMBL/GenBank/DDBJ databases">
        <authorList>
            <person name="Fulton L."/>
            <person name="Clifton S."/>
            <person name="Fulton B."/>
            <person name="Xu J."/>
            <person name="Minx P."/>
            <person name="Pepin K.H."/>
            <person name="Johnson M."/>
            <person name="Thiruvilangam P."/>
            <person name="Bhonagiri V."/>
            <person name="Nash W.E."/>
            <person name="Mardis E.R."/>
            <person name="Wilson R.K."/>
        </authorList>
    </citation>
    <scope>NUCLEOTIDE SEQUENCE [LARGE SCALE GENOMIC DNA]</scope>
    <source>
        <strain evidence="9">ATCC 17982</strain>
    </source>
</reference>
<dbReference type="Gene3D" id="2.60.40.10">
    <property type="entry name" value="Immunoglobulins"/>
    <property type="match status" value="9"/>
</dbReference>
<dbReference type="HOGENOM" id="CLU_000874_0_0_11"/>
<evidence type="ECO:0000256" key="5">
    <source>
        <dbReference type="SAM" id="Phobius"/>
    </source>
</evidence>
<name>A7BAA3_9ACTO</name>
<evidence type="ECO:0000313" key="9">
    <source>
        <dbReference type="EMBL" id="EDN80127.1"/>
    </source>
</evidence>
<comment type="subcellular location">
    <subcellularLocation>
        <location evidence="1">Secreted</location>
    </subcellularLocation>
</comment>
<keyword evidence="10" id="KW-1185">Reference proteome</keyword>
<dbReference type="Proteomes" id="UP000003553">
    <property type="component" value="Unassembled WGS sequence"/>
</dbReference>
<keyword evidence="2" id="KW-0964">Secreted</keyword>
<sequence>MLYAVIVLSFLAGFLTPLTTPAFAAQHEATQEADAAQVASDGADAPEGTVSGDSDGPIPPASTATPEEQAGGLPAGDESDGQTDGSDQPRARSRRSIDEAQDTANLTMTIANDADRVKVRDTQITTVNFACSSVNVPCRGGVITVDIPAPTTPDGQVLTTRMAASVVSGNNVQRLVPSYPFAGSGLYRLTFYMKEPLAAGTSDRLQINWWYPNNDAPDGSTVDVTASFSAKNAESVDARATTTLTASSDVAIEKKKLGAPPAFGSTASYQLRYGYQQIDNTDSNYVGIRWNGSAYNGNQNGIGFVELQNIKVVDPLPEGAEFVSATGGGVYDSVTRTVTWSYDSWSWQNPIQNTVVLRYPQGSYDISDQVTNTATITAEQKNNPAVTYSKSSQATHGFAPSNPRGNISKQGDDYNGAFRKGTYQWRFAVNNSGNTTLHQVWDDTLPCTWSTQDAAAGNCDKPSLVGPYDFYIFRPNGSEDGWNWEYWTNTGEHVVLNNQTETKRVELPEGQYITRIRIESDIAPGNGATVWFRGHVPEDFPREEPSDFDSRYNPASKPESYFNYVKSDEYVRVQNCASATLTDVASGRVLASNDNLCSWNRVKTDFPSLHPSVDAPRGLVKSGDRLPLTLSVSIRNPEDNGLAAPFVVTDLLPLGVDMDEIPDSAFRETALKNPDGSPYDVSQIKREIIKNYEGTGRTLIRLTVPTPSYNLLRVILETKTDSRLSAGKVENRVQAKFIDSEVEPYTRTSSFRLREYCPRAVVAQDTLDLNGSGGTTDYMCETPSSFVVAVSPGMTIEKEVRGNRDADFVSSPKIAQIDPGSDGAYRFTISNTGNVALKQAVAYDLLPHLGDTGVGPAASQERGSKWKPQINSTQWTFESVTVTPGQEATVSAVPASDITVQYTTALNPCRGEVLSAGGAMNQAPAGCTPNAWGDAPANLADVTGFRLVMNRDIAPGEKIRFVAPITSPADANYTAWNSAALSGGYDQNGKTLYLLPSEAPKVGIEVVTDLALSKDAVKAVVDSGQPVLDGDGLPQTATPRQLLSAGDYVLYRISVVNNGPAAASGITVSDALPEGVEYVASYTRLCPPGGDQQPVVPCAGTVENGNYDPASSTWQVMPSEQAGTNLPVWASSTLYILAKISDTTKGRTITNRAEIGQYDQIDRDPSNNEASADISVGGTISGLVYNDADADWNRADDGEPPFEGVTLTLLDSNGRPVLDGSGAEVTTTTDAHGAYSFPGLPMGTYSVRITRGTATVDGAQVSMDDYTATYAWGRSPDRSYAGVDSSTTSPIALTQQSPDASNVDFGFTKPAKIGNRVWFDANKNGLQDEGERGVPHVGVYVMYSDDLGALDASGNPVQQVFTDENGEYHFDNLLPTPKNSDVQYRLLFFLPEGYSATTSQVGEDRAIDSNGDNSLFSLKQSQVDDTFDLGLVADGRVEGTLIWDINNQGGAVPTSVDRPLAGVTVTLTRRDGGTDTTIETQTDADGHYSFTDLAPGDYTVTVDRDSLARICPECTAQTHAPSGDMVASVGQQLSLTSKVSLVPTHMMVGSQDFAFTGPANTSVEKAITSPATEPDGGFEPGAEVTYTLTMTNRGPSPVTGWSANDPLPAGVEFVRSAGDGTYSADTGLWDLSDQVIDKDATRSVTITVRVTPEAAGRVVTNTVTVARQDQIGDDASDNTASADLSAGYVLSGKVYNDADASFSAGNNETPYAGVRLALTHPDGTPVLGSDSQPVTAETKADGTYAFTRLPLGDYRVSIVDPDGGPLQGTKPTEAYNSRYKNTADVSIAKATGSVVDVNFGRVKPASIGDTTWIDVNRDGLQGADEPKLPGVRVRLTAVNGGPVTDADGRDVADAVTDEQGHYTFENLLPGTYKVSFQAPAGYTPTQVSAGSDPKADSNGDNADVTLEQGSSEDTIDFGAVGTGVVGDRIFVDVNHSGGAEPDQGDRPLAGVTVKLTWRGPEGATATYEAVTDAQGSYRFSDLLPGDYTIEVDRDSLTKAEALLNVQTRAPGGDTDRTPGNEWTLTNEFTLTGDHMTRTDQDWAFSISADTAIAKVITSPSADEQKDFQFTPGKQISYTLTVTNNGPGPATGVTASDPLPAGVSFVSATGDGTFDQASGAWDLSDQVIASGESRTLVITVRIESDSAGTLVSNVAQITHQDQSGDDTTNNRASADFKGGYNLGGLVYRDSNASYSKSDQETPFAGVTVALLDADGQPVNGQDGQPLTATTDQDGRYQFVGIALGTYRVSVVGTDSGDLAGLVPTQAYKGRGQINDKTVVAQVSVSAETGSVEGVDFGFVSPASVGDRVWIDANRNGTQDPGEDSLSGVVVILSDGSGTEIARQTSDANGSYRFDGLLPGTYTVAIEVPTGYEAVATTTLEVTLSEGEVKDDVDFPLAPIVIPSNPILPSAAGALARTGADTVVGWAALLAMAGVTAVHARRRRK</sequence>
<evidence type="ECO:0000256" key="6">
    <source>
        <dbReference type="SAM" id="SignalP"/>
    </source>
</evidence>
<dbReference type="GO" id="GO:0005975">
    <property type="term" value="P:carbohydrate metabolic process"/>
    <property type="evidence" value="ECO:0007669"/>
    <property type="project" value="UniProtKB-ARBA"/>
</dbReference>
<feature type="chain" id="PRO_5002706678" evidence="6">
    <location>
        <begin position="25"/>
        <end position="2443"/>
    </location>
</feature>
<dbReference type="eggNOG" id="COG2373">
    <property type="taxonomic scope" value="Bacteria"/>
</dbReference>
<organism evidence="9 10">
    <name type="scientific">Schaalia dentiphila ATCC 17982</name>
    <dbReference type="NCBI Taxonomy" id="411466"/>
    <lineage>
        <taxon>Bacteria</taxon>
        <taxon>Bacillati</taxon>
        <taxon>Actinomycetota</taxon>
        <taxon>Actinomycetes</taxon>
        <taxon>Actinomycetales</taxon>
        <taxon>Actinomycetaceae</taxon>
        <taxon>Schaalia</taxon>
        <taxon>Schaalia dentiphila</taxon>
    </lineage>
</organism>
<feature type="compositionally biased region" description="Basic and acidic residues" evidence="4">
    <location>
        <begin position="87"/>
        <end position="98"/>
    </location>
</feature>
<feature type="domain" description="SD-repeat containing protein B" evidence="8">
    <location>
        <begin position="1311"/>
        <end position="1431"/>
    </location>
</feature>
<dbReference type="InterPro" id="IPR033764">
    <property type="entry name" value="Sdr_B"/>
</dbReference>
<reference evidence="9" key="2">
    <citation type="submission" date="2015-05" db="EMBL/GenBank/DDBJ databases">
        <title>Draft genome sequence of Actinomyces odontolyticus (ATCC 17982).</title>
        <authorList>
            <person name="Sudarsanam P."/>
            <person name="Ley R."/>
            <person name="Guruge J."/>
            <person name="Turnbaugh P.J."/>
            <person name="Mahowald M."/>
            <person name="Liep D."/>
            <person name="Gordon J."/>
        </authorList>
    </citation>
    <scope>NUCLEOTIDE SEQUENCE</scope>
    <source>
        <strain evidence="9">ATCC 17982</strain>
    </source>
</reference>
<dbReference type="Pfam" id="PF17210">
    <property type="entry name" value="SdrD_B"/>
    <property type="match status" value="6"/>
</dbReference>
<dbReference type="InterPro" id="IPR013783">
    <property type="entry name" value="Ig-like_fold"/>
</dbReference>
<keyword evidence="3 6" id="KW-0732">Signal</keyword>
<dbReference type="Pfam" id="PF13620">
    <property type="entry name" value="CarboxypepD_reg"/>
    <property type="match status" value="1"/>
</dbReference>
<dbReference type="SUPFAM" id="SSF117074">
    <property type="entry name" value="Hypothetical protein PA1324"/>
    <property type="match status" value="8"/>
</dbReference>
<feature type="domain" description="SD-repeat containing protein B" evidence="8">
    <location>
        <begin position="2180"/>
        <end position="2272"/>
    </location>
</feature>
<dbReference type="PANTHER" id="PTHR23303">
    <property type="entry name" value="CARBOXYPEPTIDASE REGULATORY REGION-CONTAINING"/>
    <property type="match status" value="1"/>
</dbReference>
<keyword evidence="5" id="KW-1133">Transmembrane helix</keyword>
<evidence type="ECO:0000256" key="3">
    <source>
        <dbReference type="ARBA" id="ARBA00022729"/>
    </source>
</evidence>
<dbReference type="PANTHER" id="PTHR23303:SF15">
    <property type="entry name" value="COLOSSIN-A"/>
    <property type="match status" value="1"/>
</dbReference>
<protein>
    <submittedName>
        <fullName evidence="9">Conserved repeat protein</fullName>
    </submittedName>
</protein>
<gene>
    <name evidence="9" type="ORF">ACTODO_00564</name>
</gene>
<feature type="transmembrane region" description="Helical" evidence="5">
    <location>
        <begin position="2421"/>
        <end position="2438"/>
    </location>
</feature>
<dbReference type="NCBIfam" id="TIGR01451">
    <property type="entry name" value="B_ant_repeat"/>
    <property type="match status" value="3"/>
</dbReference>
<keyword evidence="5" id="KW-0812">Transmembrane</keyword>
<dbReference type="InterPro" id="IPR051417">
    <property type="entry name" value="SDr/BOS_complex"/>
</dbReference>
<feature type="signal peptide" evidence="6">
    <location>
        <begin position="1"/>
        <end position="24"/>
    </location>
</feature>
<evidence type="ECO:0000256" key="1">
    <source>
        <dbReference type="ARBA" id="ARBA00004613"/>
    </source>
</evidence>
<feature type="region of interest" description="Disordered" evidence="4">
    <location>
        <begin position="33"/>
        <end position="104"/>
    </location>
</feature>
<keyword evidence="5" id="KW-0472">Membrane</keyword>
<evidence type="ECO:0000256" key="4">
    <source>
        <dbReference type="SAM" id="MobiDB-lite"/>
    </source>
</evidence>
<proteinExistence type="predicted"/>
<evidence type="ECO:0000259" key="8">
    <source>
        <dbReference type="Pfam" id="PF17210"/>
    </source>
</evidence>
<dbReference type="EMBL" id="AAYI02000004">
    <property type="protein sequence ID" value="EDN80127.1"/>
    <property type="molecule type" value="Genomic_DNA"/>
</dbReference>
<feature type="domain" description="SD-repeat containing protein B" evidence="8">
    <location>
        <begin position="1180"/>
        <end position="1257"/>
    </location>
</feature>
<feature type="domain" description="SD-repeat containing protein B" evidence="8">
    <location>
        <begin position="2301"/>
        <end position="2375"/>
    </location>
</feature>
<feature type="domain" description="DUF11" evidence="7">
    <location>
        <begin position="1043"/>
        <end position="1174"/>
    </location>
</feature>